<evidence type="ECO:0000313" key="3">
    <source>
        <dbReference type="Proteomes" id="UP000177202"/>
    </source>
</evidence>
<dbReference type="InterPro" id="IPR023485">
    <property type="entry name" value="Ptyr_pPase"/>
</dbReference>
<accession>A0A1G2UQ88</accession>
<feature type="domain" description="Phosphotyrosine protein phosphatase I" evidence="1">
    <location>
        <begin position="3"/>
        <end position="113"/>
    </location>
</feature>
<gene>
    <name evidence="2" type="ORF">A3H60_01600</name>
</gene>
<name>A0A1G2UQ88_9BACT</name>
<sequence length="150" mass="17029">MKIHFVCTGNVFRSRLAEAYLKSKNIASLVISSSGIEAQSNIGKSIEEYTIIVSKNHNIEQFLSDYWVQTAKEGIEQQDLVIFMQQVHFIFCRDKLGCKLGNYEIWDVLDIPDELSERTPVDMNTIIALAEVSFQKIKRGIDTLISNGII</sequence>
<comment type="caution">
    <text evidence="2">The sequence shown here is derived from an EMBL/GenBank/DDBJ whole genome shotgun (WGS) entry which is preliminary data.</text>
</comment>
<dbReference type="Pfam" id="PF01451">
    <property type="entry name" value="LMWPc"/>
    <property type="match status" value="1"/>
</dbReference>
<dbReference type="SUPFAM" id="SSF52788">
    <property type="entry name" value="Phosphotyrosine protein phosphatases I"/>
    <property type="match status" value="1"/>
</dbReference>
<dbReference type="AlphaFoldDB" id="A0A1G2UQ88"/>
<protein>
    <recommendedName>
        <fullName evidence="1">Phosphotyrosine protein phosphatase I domain-containing protein</fullName>
    </recommendedName>
</protein>
<evidence type="ECO:0000313" key="2">
    <source>
        <dbReference type="EMBL" id="OHB11555.1"/>
    </source>
</evidence>
<evidence type="ECO:0000259" key="1">
    <source>
        <dbReference type="Pfam" id="PF01451"/>
    </source>
</evidence>
<dbReference type="InterPro" id="IPR036196">
    <property type="entry name" value="Ptyr_pPase_sf"/>
</dbReference>
<dbReference type="Gene3D" id="3.40.50.2300">
    <property type="match status" value="1"/>
</dbReference>
<dbReference type="Proteomes" id="UP000177202">
    <property type="component" value="Unassembled WGS sequence"/>
</dbReference>
<reference evidence="2 3" key="1">
    <citation type="journal article" date="2016" name="Nat. Commun.">
        <title>Thousands of microbial genomes shed light on interconnected biogeochemical processes in an aquifer system.</title>
        <authorList>
            <person name="Anantharaman K."/>
            <person name="Brown C.T."/>
            <person name="Hug L.A."/>
            <person name="Sharon I."/>
            <person name="Castelle C.J."/>
            <person name="Probst A.J."/>
            <person name="Thomas B.C."/>
            <person name="Singh A."/>
            <person name="Wilkins M.J."/>
            <person name="Karaoz U."/>
            <person name="Brodie E.L."/>
            <person name="Williams K.H."/>
            <person name="Hubbard S.S."/>
            <person name="Banfield J.F."/>
        </authorList>
    </citation>
    <scope>NUCLEOTIDE SEQUENCE [LARGE SCALE GENOMIC DNA]</scope>
</reference>
<dbReference type="EMBL" id="MHWP01000001">
    <property type="protein sequence ID" value="OHB11555.1"/>
    <property type="molecule type" value="Genomic_DNA"/>
</dbReference>
<dbReference type="STRING" id="1802772.A3H60_01600"/>
<proteinExistence type="predicted"/>
<organism evidence="2 3">
    <name type="scientific">Candidatus Zambryskibacteria bacterium RIFCSPLOWO2_02_FULL_44_12b</name>
    <dbReference type="NCBI Taxonomy" id="1802772"/>
    <lineage>
        <taxon>Bacteria</taxon>
        <taxon>Candidatus Zambryskiibacteriota</taxon>
    </lineage>
</organism>